<keyword evidence="1" id="KW-0472">Membrane</keyword>
<reference evidence="3 4" key="1">
    <citation type="submission" date="2020-09" db="EMBL/GenBank/DDBJ databases">
        <title>De no assembly of potato wild relative species, Solanum commersonii.</title>
        <authorList>
            <person name="Cho K."/>
        </authorList>
    </citation>
    <scope>NUCLEOTIDE SEQUENCE [LARGE SCALE GENOMIC DNA]</scope>
    <source>
        <strain evidence="3">LZ3.2</strain>
        <tissue evidence="3">Leaf</tissue>
    </source>
</reference>
<feature type="transmembrane region" description="Helical" evidence="1">
    <location>
        <begin position="26"/>
        <end position="45"/>
    </location>
</feature>
<organism evidence="3 4">
    <name type="scientific">Solanum commersonii</name>
    <name type="common">Commerson's wild potato</name>
    <name type="synonym">Commerson's nightshade</name>
    <dbReference type="NCBI Taxonomy" id="4109"/>
    <lineage>
        <taxon>Eukaryota</taxon>
        <taxon>Viridiplantae</taxon>
        <taxon>Streptophyta</taxon>
        <taxon>Embryophyta</taxon>
        <taxon>Tracheophyta</taxon>
        <taxon>Spermatophyta</taxon>
        <taxon>Magnoliopsida</taxon>
        <taxon>eudicotyledons</taxon>
        <taxon>Gunneridae</taxon>
        <taxon>Pentapetalae</taxon>
        <taxon>asterids</taxon>
        <taxon>lamiids</taxon>
        <taxon>Solanales</taxon>
        <taxon>Solanaceae</taxon>
        <taxon>Solanoideae</taxon>
        <taxon>Solaneae</taxon>
        <taxon>Solanum</taxon>
    </lineage>
</organism>
<keyword evidence="1" id="KW-0812">Transmembrane</keyword>
<dbReference type="OrthoDB" id="1293639at2759"/>
<accession>A0A9J6B304</accession>
<proteinExistence type="predicted"/>
<keyword evidence="4" id="KW-1185">Reference proteome</keyword>
<name>A0A9J6B304_SOLCO</name>
<feature type="transmembrane region" description="Helical" evidence="1">
    <location>
        <begin position="65"/>
        <end position="83"/>
    </location>
</feature>
<dbReference type="Proteomes" id="UP000824120">
    <property type="component" value="Chromosome 1"/>
</dbReference>
<evidence type="ECO:0000256" key="1">
    <source>
        <dbReference type="SAM" id="Phobius"/>
    </source>
</evidence>
<comment type="caution">
    <text evidence="3">The sequence shown here is derived from an EMBL/GenBank/DDBJ whole genome shotgun (WGS) entry which is preliminary data.</text>
</comment>
<evidence type="ECO:0000313" key="4">
    <source>
        <dbReference type="Proteomes" id="UP000824120"/>
    </source>
</evidence>
<feature type="domain" description="At2g35280-like TPR" evidence="2">
    <location>
        <begin position="44"/>
        <end position="105"/>
    </location>
</feature>
<dbReference type="InterPro" id="IPR057136">
    <property type="entry name" value="At2g35280_TPR_dom"/>
</dbReference>
<dbReference type="Pfam" id="PF23310">
    <property type="entry name" value="TPR_27"/>
    <property type="match status" value="1"/>
</dbReference>
<protein>
    <recommendedName>
        <fullName evidence="2">At2g35280-like TPR domain-containing protein</fullName>
    </recommendedName>
</protein>
<keyword evidence="1" id="KW-1133">Transmembrane helix</keyword>
<evidence type="ECO:0000259" key="2">
    <source>
        <dbReference type="Pfam" id="PF23310"/>
    </source>
</evidence>
<gene>
    <name evidence="3" type="ORF">H5410_002827</name>
</gene>
<dbReference type="AlphaFoldDB" id="A0A9J6B304"/>
<sequence>MKMIFVVIYDCFLLPQIFNEVKLRKGVVILIFSNVFTVFINYNFFKRSDSNGLGILSEAADGGHIVASYVLAIISIFNSSESMREGLMFIANMTPLKLRRCREKYDILYMDGCQNLICWEKDQFVTLFKVSTFVVNYVGVI</sequence>
<evidence type="ECO:0000313" key="3">
    <source>
        <dbReference type="EMBL" id="KAG5631110.1"/>
    </source>
</evidence>
<dbReference type="EMBL" id="JACXVP010000001">
    <property type="protein sequence ID" value="KAG5631110.1"/>
    <property type="molecule type" value="Genomic_DNA"/>
</dbReference>